<dbReference type="EMBL" id="JBEDUW010000007">
    <property type="protein sequence ID" value="KAK9911288.1"/>
    <property type="molecule type" value="Genomic_DNA"/>
</dbReference>
<evidence type="ECO:0000256" key="1">
    <source>
        <dbReference type="SAM" id="SignalP"/>
    </source>
</evidence>
<dbReference type="AlphaFoldDB" id="A0AAW1VWM8"/>
<proteinExistence type="predicted"/>
<protein>
    <submittedName>
        <fullName evidence="2">Uncharacterized protein</fullName>
    </submittedName>
</protein>
<name>A0AAW1VWM8_RUBAR</name>
<accession>A0AAW1VWM8</accession>
<keyword evidence="1" id="KW-0732">Signal</keyword>
<feature type="chain" id="PRO_5043946118" evidence="1">
    <location>
        <begin position="18"/>
        <end position="198"/>
    </location>
</feature>
<organism evidence="2 3">
    <name type="scientific">Rubus argutus</name>
    <name type="common">Southern blackberry</name>
    <dbReference type="NCBI Taxonomy" id="59490"/>
    <lineage>
        <taxon>Eukaryota</taxon>
        <taxon>Viridiplantae</taxon>
        <taxon>Streptophyta</taxon>
        <taxon>Embryophyta</taxon>
        <taxon>Tracheophyta</taxon>
        <taxon>Spermatophyta</taxon>
        <taxon>Magnoliopsida</taxon>
        <taxon>eudicotyledons</taxon>
        <taxon>Gunneridae</taxon>
        <taxon>Pentapetalae</taxon>
        <taxon>rosids</taxon>
        <taxon>fabids</taxon>
        <taxon>Rosales</taxon>
        <taxon>Rosaceae</taxon>
        <taxon>Rosoideae</taxon>
        <taxon>Rosoideae incertae sedis</taxon>
        <taxon>Rubus</taxon>
    </lineage>
</organism>
<evidence type="ECO:0000313" key="2">
    <source>
        <dbReference type="EMBL" id="KAK9911288.1"/>
    </source>
</evidence>
<reference evidence="2 3" key="1">
    <citation type="journal article" date="2023" name="G3 (Bethesda)">
        <title>A chromosome-length genome assembly and annotation of blackberry (Rubus argutus, cv. 'Hillquist').</title>
        <authorList>
            <person name="Bruna T."/>
            <person name="Aryal R."/>
            <person name="Dudchenko O."/>
            <person name="Sargent D.J."/>
            <person name="Mead D."/>
            <person name="Buti M."/>
            <person name="Cavallini A."/>
            <person name="Hytonen T."/>
            <person name="Andres J."/>
            <person name="Pham M."/>
            <person name="Weisz D."/>
            <person name="Mascagni F."/>
            <person name="Usai G."/>
            <person name="Natali L."/>
            <person name="Bassil N."/>
            <person name="Fernandez G.E."/>
            <person name="Lomsadze A."/>
            <person name="Armour M."/>
            <person name="Olukolu B."/>
            <person name="Poorten T."/>
            <person name="Britton C."/>
            <person name="Davik J."/>
            <person name="Ashrafi H."/>
            <person name="Aiden E.L."/>
            <person name="Borodovsky M."/>
            <person name="Worthington M."/>
        </authorList>
    </citation>
    <scope>NUCLEOTIDE SEQUENCE [LARGE SCALE GENOMIC DNA]</scope>
    <source>
        <strain evidence="2">PI 553951</strain>
    </source>
</reference>
<comment type="caution">
    <text evidence="2">The sequence shown here is derived from an EMBL/GenBank/DDBJ whole genome shotgun (WGS) entry which is preliminary data.</text>
</comment>
<gene>
    <name evidence="2" type="ORF">M0R45_035208</name>
</gene>
<feature type="signal peptide" evidence="1">
    <location>
        <begin position="1"/>
        <end position="17"/>
    </location>
</feature>
<keyword evidence="3" id="KW-1185">Reference proteome</keyword>
<sequence>MITHFIVLLQLLNGSVTYCNHKVRAFSSEGMQVVSWAISSVAVYRIVNIMSMKFPWLLRAWWLCSFILSIVSVAVDTHFRITYFGQLRLQDYADFLSLIPSTCLFAISIQGKTGLIFTIPNGITEPLLNGKGDQHSEGRQHSPYGNATLLQLITFSWLNPLFAVGVKKPIDQEEIPDVDIKDSAEYLSHSFDESLQQC</sequence>
<evidence type="ECO:0000313" key="3">
    <source>
        <dbReference type="Proteomes" id="UP001457282"/>
    </source>
</evidence>
<dbReference type="Proteomes" id="UP001457282">
    <property type="component" value="Unassembled WGS sequence"/>
</dbReference>